<feature type="non-terminal residue" evidence="1">
    <location>
        <position position="338"/>
    </location>
</feature>
<accession>A0A382GLG3</accession>
<gene>
    <name evidence="1" type="ORF">METZ01_LOCUS228850</name>
</gene>
<dbReference type="EMBL" id="UINC01056222">
    <property type="protein sequence ID" value="SVB75996.1"/>
    <property type="molecule type" value="Genomic_DNA"/>
</dbReference>
<dbReference type="AlphaFoldDB" id="A0A382GLG3"/>
<organism evidence="1">
    <name type="scientific">marine metagenome</name>
    <dbReference type="NCBI Taxonomy" id="408172"/>
    <lineage>
        <taxon>unclassified sequences</taxon>
        <taxon>metagenomes</taxon>
        <taxon>ecological metagenomes</taxon>
    </lineage>
</organism>
<protein>
    <submittedName>
        <fullName evidence="1">Uncharacterized protein</fullName>
    </submittedName>
</protein>
<sequence>MLKYENLMEKLDEQVESILPCQRVDLNRDDYGGFVIDGVATPTSVSMVSTLGQAYLLEGGKYYQSEDILARILAATTFGRKIRRESGCFDLITTNFDSSPDTGFLVKAIAPVVRAARKATTYGDKGAEKIVEALGEIIQTAVPGMVAGGFHTPNHRWVLVGALSQALELFPDLDGMDTVEQYLAETIDINADGEYIERSAGVYNAICNRSLRLAAEALNRPELLEPVRRNLDLSYHMLHADGQVVTSFSRRQDHGTRVVLGNMVDSYYSMARQDGNGFYAAVADWLYSISPGAGWILEPFLTHPNWREDNLEREVLPKSYTKVYPVSRLWRVRRNKTS</sequence>
<evidence type="ECO:0000313" key="1">
    <source>
        <dbReference type="EMBL" id="SVB75996.1"/>
    </source>
</evidence>
<name>A0A382GLG3_9ZZZZ</name>
<proteinExistence type="predicted"/>
<reference evidence="1" key="1">
    <citation type="submission" date="2018-05" db="EMBL/GenBank/DDBJ databases">
        <authorList>
            <person name="Lanie J.A."/>
            <person name="Ng W.-L."/>
            <person name="Kazmierczak K.M."/>
            <person name="Andrzejewski T.M."/>
            <person name="Davidsen T.M."/>
            <person name="Wayne K.J."/>
            <person name="Tettelin H."/>
            <person name="Glass J.I."/>
            <person name="Rusch D."/>
            <person name="Podicherti R."/>
            <person name="Tsui H.-C.T."/>
            <person name="Winkler M.E."/>
        </authorList>
    </citation>
    <scope>NUCLEOTIDE SEQUENCE</scope>
</reference>